<dbReference type="GO" id="GO:0005886">
    <property type="term" value="C:plasma membrane"/>
    <property type="evidence" value="ECO:0007669"/>
    <property type="project" value="TreeGrafter"/>
</dbReference>
<dbReference type="Pfam" id="PF00858">
    <property type="entry name" value="ASC"/>
    <property type="match status" value="1"/>
</dbReference>
<evidence type="ECO:0000256" key="13">
    <source>
        <dbReference type="RuleBase" id="RU000679"/>
    </source>
</evidence>
<dbReference type="Proteomes" id="UP000492821">
    <property type="component" value="Unassembled WGS sequence"/>
</dbReference>
<evidence type="ECO:0000256" key="4">
    <source>
        <dbReference type="ARBA" id="ARBA00022461"/>
    </source>
</evidence>
<keyword evidence="9 14" id="KW-0472">Membrane</keyword>
<protein>
    <submittedName>
        <fullName evidence="16">Acid-sensing ion channel 1-like</fullName>
    </submittedName>
</protein>
<feature type="transmembrane region" description="Helical" evidence="14">
    <location>
        <begin position="371"/>
        <end position="398"/>
    </location>
</feature>
<evidence type="ECO:0000256" key="11">
    <source>
        <dbReference type="ARBA" id="ARBA00023201"/>
    </source>
</evidence>
<dbReference type="WBParaSite" id="Pan_g7453.t2">
    <property type="protein sequence ID" value="Pan_g7453.t2"/>
    <property type="gene ID" value="Pan_g7453"/>
</dbReference>
<keyword evidence="7" id="KW-0915">Sodium</keyword>
<keyword evidence="5 13" id="KW-0812">Transmembrane</keyword>
<dbReference type="Gene3D" id="2.60.470.10">
    <property type="entry name" value="Acid-sensing ion channels like domains"/>
    <property type="match status" value="1"/>
</dbReference>
<keyword evidence="8 13" id="KW-0406">Ion transport</keyword>
<evidence type="ECO:0000256" key="3">
    <source>
        <dbReference type="ARBA" id="ARBA00022448"/>
    </source>
</evidence>
<keyword evidence="4 13" id="KW-0894">Sodium channel</keyword>
<name>A0A7E4W5R1_PANRE</name>
<comment type="subcellular location">
    <subcellularLocation>
        <location evidence="1">Membrane</location>
        <topology evidence="1">Multi-pass membrane protein</topology>
    </subcellularLocation>
</comment>
<feature type="transmembrane region" description="Helical" evidence="14">
    <location>
        <begin position="59"/>
        <end position="79"/>
    </location>
</feature>
<evidence type="ECO:0000256" key="14">
    <source>
        <dbReference type="SAM" id="Phobius"/>
    </source>
</evidence>
<organism evidence="15 16">
    <name type="scientific">Panagrellus redivivus</name>
    <name type="common">Microworm</name>
    <dbReference type="NCBI Taxonomy" id="6233"/>
    <lineage>
        <taxon>Eukaryota</taxon>
        <taxon>Metazoa</taxon>
        <taxon>Ecdysozoa</taxon>
        <taxon>Nematoda</taxon>
        <taxon>Chromadorea</taxon>
        <taxon>Rhabditida</taxon>
        <taxon>Tylenchina</taxon>
        <taxon>Panagrolaimomorpha</taxon>
        <taxon>Panagrolaimoidea</taxon>
        <taxon>Panagrolaimidae</taxon>
        <taxon>Panagrellus</taxon>
    </lineage>
</organism>
<evidence type="ECO:0000313" key="16">
    <source>
        <dbReference type="WBParaSite" id="Pan_g7453.t2"/>
    </source>
</evidence>
<dbReference type="AlphaFoldDB" id="A0A7E4W5R1"/>
<dbReference type="PANTHER" id="PTHR11690">
    <property type="entry name" value="AMILORIDE-SENSITIVE SODIUM CHANNEL-RELATED"/>
    <property type="match status" value="1"/>
</dbReference>
<accession>A0A7E4W5R1</accession>
<dbReference type="PANTHER" id="PTHR11690:SF248">
    <property type="entry name" value="PICKPOCKET 17, ISOFORM A"/>
    <property type="match status" value="1"/>
</dbReference>
<keyword evidence="12 13" id="KW-0407">Ion channel</keyword>
<evidence type="ECO:0000256" key="7">
    <source>
        <dbReference type="ARBA" id="ARBA00023053"/>
    </source>
</evidence>
<evidence type="ECO:0000256" key="10">
    <source>
        <dbReference type="ARBA" id="ARBA00023180"/>
    </source>
</evidence>
<dbReference type="InterPro" id="IPR001873">
    <property type="entry name" value="ENaC"/>
</dbReference>
<feature type="transmembrane region" description="Helical" evidence="14">
    <location>
        <begin position="28"/>
        <end position="47"/>
    </location>
</feature>
<proteinExistence type="inferred from homology"/>
<evidence type="ECO:0000256" key="5">
    <source>
        <dbReference type="ARBA" id="ARBA00022692"/>
    </source>
</evidence>
<evidence type="ECO:0000256" key="1">
    <source>
        <dbReference type="ARBA" id="ARBA00004141"/>
    </source>
</evidence>
<dbReference type="PRINTS" id="PR01078">
    <property type="entry name" value="AMINACHANNEL"/>
</dbReference>
<keyword evidence="10" id="KW-0325">Glycoprotein</keyword>
<keyword evidence="6 14" id="KW-1133">Transmembrane helix</keyword>
<keyword evidence="11 13" id="KW-0739">Sodium transport</keyword>
<reference evidence="15" key="1">
    <citation type="journal article" date="2013" name="Genetics">
        <title>The draft genome and transcriptome of Panagrellus redivivus are shaped by the harsh demands of a free-living lifestyle.</title>
        <authorList>
            <person name="Srinivasan J."/>
            <person name="Dillman A.R."/>
            <person name="Macchietto M.G."/>
            <person name="Heikkinen L."/>
            <person name="Lakso M."/>
            <person name="Fracchia K.M."/>
            <person name="Antoshechkin I."/>
            <person name="Mortazavi A."/>
            <person name="Wong G."/>
            <person name="Sternberg P.W."/>
        </authorList>
    </citation>
    <scope>NUCLEOTIDE SEQUENCE [LARGE SCALE GENOMIC DNA]</scope>
    <source>
        <strain evidence="15">MT8872</strain>
    </source>
</reference>
<evidence type="ECO:0000256" key="6">
    <source>
        <dbReference type="ARBA" id="ARBA00022989"/>
    </source>
</evidence>
<keyword evidence="15" id="KW-1185">Reference proteome</keyword>
<sequence length="423" mass="47474">MSLQLLLFDFVDWSSASGIPQIAYAVSTLFRLAWIVICLVLFAVLLYQSASIFLKFLTYPSAIVTSLNYGSIPFPVIYICNSNPLRLDYIDQYKTTDFKDLYNWANQYSAMLSSNWGDVSPDDYGINNGLDRYDKTLRGRETIVLLMAQLTTTQLDKAANKASAFIRNCNFNNAECNSNNFTSYYDATYGACFIFNIDERRETQRAGSNYGFHFLMVVNQVDPKGNRIFLPVTDSAGVYISIQPKGGDPAMETFGIGAPVGQNTQIGMTYTKISRLKKPYGDCVDETSISTTFTLARAPSNYYTVMNSKYELTSYNCYSTQNFASVNACIAWYQQNSVVVSVYFETFDYLSLDETATYTMSTMLNEFGGQLGLWTGFSVITVTEFVCLFVMTCLYACVGRSVVRKVNPENIDDDWRTVEGATG</sequence>
<evidence type="ECO:0000256" key="9">
    <source>
        <dbReference type="ARBA" id="ARBA00023136"/>
    </source>
</evidence>
<evidence type="ECO:0000256" key="12">
    <source>
        <dbReference type="ARBA" id="ARBA00023303"/>
    </source>
</evidence>
<keyword evidence="3 13" id="KW-0813">Transport</keyword>
<evidence type="ECO:0000256" key="2">
    <source>
        <dbReference type="ARBA" id="ARBA00007193"/>
    </source>
</evidence>
<comment type="similarity">
    <text evidence="2 13">Belongs to the amiloride-sensitive sodium channel (TC 1.A.6) family.</text>
</comment>
<dbReference type="GO" id="GO:0015280">
    <property type="term" value="F:ligand-gated sodium channel activity"/>
    <property type="evidence" value="ECO:0007669"/>
    <property type="project" value="TreeGrafter"/>
</dbReference>
<evidence type="ECO:0000256" key="8">
    <source>
        <dbReference type="ARBA" id="ARBA00023065"/>
    </source>
</evidence>
<evidence type="ECO:0000313" key="15">
    <source>
        <dbReference type="Proteomes" id="UP000492821"/>
    </source>
</evidence>
<reference evidence="16" key="2">
    <citation type="submission" date="2020-10" db="UniProtKB">
        <authorList>
            <consortium name="WormBaseParasite"/>
        </authorList>
    </citation>
    <scope>IDENTIFICATION</scope>
</reference>